<evidence type="ECO:0000256" key="2">
    <source>
        <dbReference type="ARBA" id="ARBA00004123"/>
    </source>
</evidence>
<evidence type="ECO:0000256" key="17">
    <source>
        <dbReference type="ARBA" id="ARBA00049310"/>
    </source>
</evidence>
<comment type="similarity">
    <text evidence="4">Belongs to the cytidine and deoxycytidylate deaminase family.</text>
</comment>
<evidence type="ECO:0000256" key="4">
    <source>
        <dbReference type="ARBA" id="ARBA00006576"/>
    </source>
</evidence>
<keyword evidence="20" id="KW-1185">Reference proteome</keyword>
<dbReference type="eggNOG" id="ENOG502SNW2">
    <property type="taxonomic scope" value="Eukaryota"/>
</dbReference>
<dbReference type="GO" id="GO:0005634">
    <property type="term" value="C:nucleus"/>
    <property type="evidence" value="ECO:0007669"/>
    <property type="project" value="UniProtKB-SubCell"/>
</dbReference>
<dbReference type="GO" id="GO:0006397">
    <property type="term" value="P:mRNA processing"/>
    <property type="evidence" value="ECO:0007669"/>
    <property type="project" value="UniProtKB-KW"/>
</dbReference>
<keyword evidence="11" id="KW-0862">Zinc</keyword>
<evidence type="ECO:0000256" key="5">
    <source>
        <dbReference type="ARBA" id="ARBA00012742"/>
    </source>
</evidence>
<proteinExistence type="inferred from homology"/>
<dbReference type="InterPro" id="IPR002125">
    <property type="entry name" value="CMP_dCMP_dom"/>
</dbReference>
<reference evidence="21" key="1">
    <citation type="submission" date="2025-08" db="UniProtKB">
        <authorList>
            <consortium name="RefSeq"/>
        </authorList>
    </citation>
    <scope>IDENTIFICATION</scope>
</reference>
<dbReference type="PROSITE" id="PS51747">
    <property type="entry name" value="CYT_DCMP_DEAMINASES_2"/>
    <property type="match status" value="1"/>
</dbReference>
<evidence type="ECO:0000256" key="6">
    <source>
        <dbReference type="ARBA" id="ARBA00014786"/>
    </source>
</evidence>
<evidence type="ECO:0000256" key="11">
    <source>
        <dbReference type="ARBA" id="ARBA00022833"/>
    </source>
</evidence>
<dbReference type="EC" id="3.5.4.36" evidence="5"/>
<evidence type="ECO:0000259" key="19">
    <source>
        <dbReference type="PROSITE" id="PS51747"/>
    </source>
</evidence>
<dbReference type="PANTHER" id="PTHR13857">
    <property type="entry name" value="MRNA EDITING ENZYME"/>
    <property type="match status" value="1"/>
</dbReference>
<dbReference type="GO" id="GO:0005737">
    <property type="term" value="C:cytoplasm"/>
    <property type="evidence" value="ECO:0007669"/>
    <property type="project" value="UniProtKB-SubCell"/>
</dbReference>
<feature type="domain" description="CMP/dCMP-type deaminase" evidence="19">
    <location>
        <begin position="17"/>
        <end position="124"/>
    </location>
</feature>
<dbReference type="InterPro" id="IPR016193">
    <property type="entry name" value="Cytidine_deaminase-like"/>
</dbReference>
<dbReference type="GO" id="GO:0004126">
    <property type="term" value="F:cytidine deaminase activity"/>
    <property type="evidence" value="ECO:0007669"/>
    <property type="project" value="TreeGrafter"/>
</dbReference>
<dbReference type="SUPFAM" id="SSF53927">
    <property type="entry name" value="Cytidine deaminase-like"/>
    <property type="match status" value="1"/>
</dbReference>
<evidence type="ECO:0000256" key="18">
    <source>
        <dbReference type="SAM" id="MobiDB-lite"/>
    </source>
</evidence>
<evidence type="ECO:0000256" key="3">
    <source>
        <dbReference type="ARBA" id="ARBA00004496"/>
    </source>
</evidence>
<dbReference type="OrthoDB" id="5956704at2759"/>
<evidence type="ECO:0000256" key="9">
    <source>
        <dbReference type="ARBA" id="ARBA00022723"/>
    </source>
</evidence>
<dbReference type="Proteomes" id="UP000189705">
    <property type="component" value="Unplaced"/>
</dbReference>
<dbReference type="InterPro" id="IPR016192">
    <property type="entry name" value="APOBEC/CMP_deaminase_Zn-bd"/>
</dbReference>
<dbReference type="InterPro" id="IPR050610">
    <property type="entry name" value="APOBEC_Cyt_Deaminase"/>
</dbReference>
<dbReference type="GO" id="GO:0016554">
    <property type="term" value="P:cytidine to uridine editing"/>
    <property type="evidence" value="ECO:0007669"/>
    <property type="project" value="TreeGrafter"/>
</dbReference>
<dbReference type="STRING" id="38654.A0A1U7S7K7"/>
<keyword evidence="9" id="KW-0479">Metal-binding</keyword>
<dbReference type="KEGG" id="asn:102373005"/>
<dbReference type="Pfam" id="PF18774">
    <property type="entry name" value="APOBEC4_like"/>
    <property type="match status" value="1"/>
</dbReference>
<dbReference type="AlphaFoldDB" id="A0A1U7S7K7"/>
<comment type="function">
    <text evidence="14">Cytidine deaminase catalyzing the cytidine to uridine postranscriptional editing of a variety of mRNAs. Form complexes with cofactors that confer differential editing activity and selectivity. Responsible for the postranscriptional editing of a CAA codon for Gln to a UAA codon for stop in the apolipoprotein B mRNA. Also involved in CGA (Arg) to UGA (Stop) editing in the NF1 mRNA. May also play a role in the epigenetic regulation of gene expression by participating in DNA demethylation.</text>
</comment>
<feature type="region of interest" description="Disordered" evidence="18">
    <location>
        <begin position="155"/>
        <end position="174"/>
    </location>
</feature>
<dbReference type="CDD" id="cd01283">
    <property type="entry name" value="cytidine_deaminase"/>
    <property type="match status" value="1"/>
</dbReference>
<accession>A0A1U7S7K7</accession>
<evidence type="ECO:0000256" key="12">
    <source>
        <dbReference type="ARBA" id="ARBA00023242"/>
    </source>
</evidence>
<dbReference type="Gene3D" id="3.40.140.10">
    <property type="entry name" value="Cytidine Deaminase, domain 2"/>
    <property type="match status" value="1"/>
</dbReference>
<comment type="subcellular location">
    <subcellularLocation>
        <location evidence="3">Cytoplasm</location>
    </subcellularLocation>
    <subcellularLocation>
        <location evidence="2">Nucleus</location>
    </subcellularLocation>
</comment>
<sequence length="238" mass="27854">MGEHWQYAGSGEYIPQDQFEENFDPSVLLAETHLLSELTWGGRPYKHWYENTEHCHAEIHFLENFSSKNRSCTITWYLSWSPCAECSARIADFMQENTNVKLNIHVARLYLHDDEHTRQGLRYLMKMKRVTIQVMTIPDYTYCWNTFLEDDGEDESDDYGGYAGVHEDEDESDDDDYLPTHFAPWIMLYSLELSCILQGFAPCLKIIQGNHMSPTFQLHVQDQEQKRLLEPANPWGAD</sequence>
<dbReference type="RefSeq" id="XP_006032684.1">
    <property type="nucleotide sequence ID" value="XM_006032622.3"/>
</dbReference>
<organism evidence="20 21">
    <name type="scientific">Alligator sinensis</name>
    <name type="common">Chinese alligator</name>
    <dbReference type="NCBI Taxonomy" id="38654"/>
    <lineage>
        <taxon>Eukaryota</taxon>
        <taxon>Metazoa</taxon>
        <taxon>Chordata</taxon>
        <taxon>Craniata</taxon>
        <taxon>Vertebrata</taxon>
        <taxon>Euteleostomi</taxon>
        <taxon>Archelosauria</taxon>
        <taxon>Archosauria</taxon>
        <taxon>Crocodylia</taxon>
        <taxon>Alligatoridae</taxon>
        <taxon>Alligatorinae</taxon>
        <taxon>Alligator</taxon>
    </lineage>
</organism>
<keyword evidence="8" id="KW-0507">mRNA processing</keyword>
<name>A0A1U7S7K7_ALLSI</name>
<protein>
    <recommendedName>
        <fullName evidence="6">C-&gt;U-editing enzyme APOBEC-1</fullName>
        <ecNumber evidence="5">3.5.4.36</ecNumber>
    </recommendedName>
    <alternativeName>
        <fullName evidence="13">mRNA(cytosine(6666)) deaminase 1</fullName>
    </alternativeName>
</protein>
<comment type="catalytic activity">
    <reaction evidence="16">
        <text>a cytidine in mRNA + H2O + H(+) = a uridine in mRNA + NH4(+)</text>
        <dbReference type="Rhea" id="RHEA:74355"/>
        <dbReference type="Rhea" id="RHEA-COMP:14658"/>
        <dbReference type="Rhea" id="RHEA-COMP:15145"/>
        <dbReference type="ChEBI" id="CHEBI:15377"/>
        <dbReference type="ChEBI" id="CHEBI:15378"/>
        <dbReference type="ChEBI" id="CHEBI:28938"/>
        <dbReference type="ChEBI" id="CHEBI:65315"/>
        <dbReference type="ChEBI" id="CHEBI:82748"/>
    </reaction>
    <physiologicalReaction direction="left-to-right" evidence="16">
        <dbReference type="Rhea" id="RHEA:74356"/>
    </physiologicalReaction>
</comment>
<evidence type="ECO:0000313" key="21">
    <source>
        <dbReference type="RefSeq" id="XP_006032684.1"/>
    </source>
</evidence>
<evidence type="ECO:0000256" key="1">
    <source>
        <dbReference type="ARBA" id="ARBA00001947"/>
    </source>
</evidence>
<evidence type="ECO:0000256" key="13">
    <source>
        <dbReference type="ARBA" id="ARBA00031639"/>
    </source>
</evidence>
<keyword evidence="7" id="KW-0963">Cytoplasm</keyword>
<keyword evidence="10" id="KW-0378">Hydrolase</keyword>
<keyword evidence="12" id="KW-0539">Nucleus</keyword>
<gene>
    <name evidence="21" type="primary">LOC102373005</name>
</gene>
<evidence type="ECO:0000313" key="20">
    <source>
        <dbReference type="Proteomes" id="UP000189705"/>
    </source>
</evidence>
<dbReference type="GeneID" id="102373005"/>
<dbReference type="GO" id="GO:0003723">
    <property type="term" value="F:RNA binding"/>
    <property type="evidence" value="ECO:0007669"/>
    <property type="project" value="TreeGrafter"/>
</dbReference>
<evidence type="ECO:0000256" key="7">
    <source>
        <dbReference type="ARBA" id="ARBA00022490"/>
    </source>
</evidence>
<dbReference type="InParanoid" id="A0A1U7S7K7"/>
<comment type="catalytic activity">
    <reaction evidence="17">
        <text>cytidine(6666) in apoB mRNA + H2O + H(+) = uridine(6666) in apoB mRNA + NH4(+)</text>
        <dbReference type="Rhea" id="RHEA:21772"/>
        <dbReference type="Rhea" id="RHEA-COMP:13888"/>
        <dbReference type="Rhea" id="RHEA-COMP:13889"/>
        <dbReference type="ChEBI" id="CHEBI:15377"/>
        <dbReference type="ChEBI" id="CHEBI:15378"/>
        <dbReference type="ChEBI" id="CHEBI:28938"/>
        <dbReference type="ChEBI" id="CHEBI:65315"/>
        <dbReference type="ChEBI" id="CHEBI:82748"/>
        <dbReference type="EC" id="3.5.4.36"/>
    </reaction>
    <physiologicalReaction direction="left-to-right" evidence="17">
        <dbReference type="Rhea" id="RHEA:21773"/>
    </physiologicalReaction>
</comment>
<comment type="subunit">
    <text evidence="15">Homodimer. Interacts with A1CF; form an mRNA editing complex. Interacts with RBM47; form an mRNA editing complex. Found in a complex with CELF2/CUGBP2 and A1CF. Interacts with HNRPAB. Interacts with SYNCRIP.</text>
</comment>
<comment type="cofactor">
    <cofactor evidence="1">
        <name>Zn(2+)</name>
        <dbReference type="ChEBI" id="CHEBI:29105"/>
    </cofactor>
</comment>
<evidence type="ECO:0000256" key="8">
    <source>
        <dbReference type="ARBA" id="ARBA00022664"/>
    </source>
</evidence>
<evidence type="ECO:0000256" key="16">
    <source>
        <dbReference type="ARBA" id="ARBA00049034"/>
    </source>
</evidence>
<dbReference type="PANTHER" id="PTHR13857:SF26">
    <property type="entry name" value="C-U-EDITING ENZYME APOBEC-1"/>
    <property type="match status" value="1"/>
</dbReference>
<dbReference type="GO" id="GO:0008270">
    <property type="term" value="F:zinc ion binding"/>
    <property type="evidence" value="ECO:0007669"/>
    <property type="project" value="InterPro"/>
</dbReference>
<evidence type="ECO:0000256" key="15">
    <source>
        <dbReference type="ARBA" id="ARBA00046509"/>
    </source>
</evidence>
<dbReference type="InterPro" id="IPR041547">
    <property type="entry name" value="APOBEC1"/>
</dbReference>
<evidence type="ECO:0000256" key="10">
    <source>
        <dbReference type="ARBA" id="ARBA00022801"/>
    </source>
</evidence>
<dbReference type="PROSITE" id="PS00903">
    <property type="entry name" value="CYT_DCMP_DEAMINASES_1"/>
    <property type="match status" value="1"/>
</dbReference>
<evidence type="ECO:0000256" key="14">
    <source>
        <dbReference type="ARBA" id="ARBA00045552"/>
    </source>
</evidence>